<organism evidence="2 3">
    <name type="scientific">Roseococcus suduntuyensis</name>
    <dbReference type="NCBI Taxonomy" id="455361"/>
    <lineage>
        <taxon>Bacteria</taxon>
        <taxon>Pseudomonadati</taxon>
        <taxon>Pseudomonadota</taxon>
        <taxon>Alphaproteobacteria</taxon>
        <taxon>Acetobacterales</taxon>
        <taxon>Roseomonadaceae</taxon>
        <taxon>Roseococcus</taxon>
    </lineage>
</organism>
<dbReference type="Proteomes" id="UP000553193">
    <property type="component" value="Unassembled WGS sequence"/>
</dbReference>
<protein>
    <submittedName>
        <fullName evidence="2">Uncharacterized protein</fullName>
    </submittedName>
</protein>
<comment type="caution">
    <text evidence="2">The sequence shown here is derived from an EMBL/GenBank/DDBJ whole genome shotgun (WGS) entry which is preliminary data.</text>
</comment>
<dbReference type="EMBL" id="JACIDJ010000007">
    <property type="protein sequence ID" value="MBB3900014.1"/>
    <property type="molecule type" value="Genomic_DNA"/>
</dbReference>
<dbReference type="AlphaFoldDB" id="A0A840AIP2"/>
<gene>
    <name evidence="2" type="ORF">GGQ83_003481</name>
</gene>
<accession>A0A840AIP2</accession>
<sequence>MMRLPALFAAFTLAMPGLALAHHGDSQAQAQAIREVQQQRARLLAESAPAQLRAAEAALRAGRDAAAQEWLERAETRLLTGEALPVAGGAATLSGSARHVAAARAAVRGHDNAQALREIGAALSLLGQSAAR</sequence>
<dbReference type="RefSeq" id="WP_184386239.1">
    <property type="nucleotide sequence ID" value="NZ_JACIDJ010000007.1"/>
</dbReference>
<name>A0A840AIP2_9PROT</name>
<keyword evidence="3" id="KW-1185">Reference proteome</keyword>
<evidence type="ECO:0000313" key="3">
    <source>
        <dbReference type="Proteomes" id="UP000553193"/>
    </source>
</evidence>
<proteinExistence type="predicted"/>
<feature type="chain" id="PRO_5032582708" evidence="1">
    <location>
        <begin position="22"/>
        <end position="132"/>
    </location>
</feature>
<keyword evidence="1" id="KW-0732">Signal</keyword>
<evidence type="ECO:0000313" key="2">
    <source>
        <dbReference type="EMBL" id="MBB3900014.1"/>
    </source>
</evidence>
<reference evidence="2 3" key="1">
    <citation type="submission" date="2020-08" db="EMBL/GenBank/DDBJ databases">
        <title>Genomic Encyclopedia of Type Strains, Phase IV (KMG-IV): sequencing the most valuable type-strain genomes for metagenomic binning, comparative biology and taxonomic classification.</title>
        <authorList>
            <person name="Goeker M."/>
        </authorList>
    </citation>
    <scope>NUCLEOTIDE SEQUENCE [LARGE SCALE GENOMIC DNA]</scope>
    <source>
        <strain evidence="2 3">DSM 19979</strain>
    </source>
</reference>
<feature type="signal peptide" evidence="1">
    <location>
        <begin position="1"/>
        <end position="21"/>
    </location>
</feature>
<evidence type="ECO:0000256" key="1">
    <source>
        <dbReference type="SAM" id="SignalP"/>
    </source>
</evidence>